<dbReference type="AlphaFoldDB" id="A0A978UTE9"/>
<sequence>MDIDDDESIELVAKKFTVPFNLRRVLKEVLGKNVKGHKQMVIAVLKESGPVGFNSVWRVWVDQLHLPDEWPSMVHYQFAIHCLRFRAIGGDNSSKLTEKVVVKFQSLGHFVVGLYKDGLALPLLTDLCANADLTSPPCLICVPLEF</sequence>
<dbReference type="PANTHER" id="PTHR47602">
    <property type="entry name" value="F-BOX PROTEIN SKIP22"/>
    <property type="match status" value="1"/>
</dbReference>
<comment type="caution">
    <text evidence="1">The sequence shown here is derived from an EMBL/GenBank/DDBJ whole genome shotgun (WGS) entry which is preliminary data.</text>
</comment>
<dbReference type="Proteomes" id="UP000813462">
    <property type="component" value="Unassembled WGS sequence"/>
</dbReference>
<dbReference type="EMBL" id="JAEACU010000009">
    <property type="protein sequence ID" value="KAH7518149.1"/>
    <property type="molecule type" value="Genomic_DNA"/>
</dbReference>
<evidence type="ECO:0000313" key="2">
    <source>
        <dbReference type="Proteomes" id="UP000813462"/>
    </source>
</evidence>
<name>A0A978UTE9_ZIZJJ</name>
<proteinExistence type="predicted"/>
<evidence type="ECO:0000313" key="1">
    <source>
        <dbReference type="EMBL" id="KAH7518149.1"/>
    </source>
</evidence>
<dbReference type="PANTHER" id="PTHR47602:SF2">
    <property type="entry name" value="F-BOX PROTEIN SKIP22"/>
    <property type="match status" value="1"/>
</dbReference>
<gene>
    <name evidence="1" type="ORF">FEM48_Zijuj09G0141100</name>
</gene>
<accession>A0A978UTE9</accession>
<protein>
    <submittedName>
        <fullName evidence="1">Uncharacterized protein</fullName>
    </submittedName>
</protein>
<organism evidence="1 2">
    <name type="scientific">Ziziphus jujuba var. spinosa</name>
    <dbReference type="NCBI Taxonomy" id="714518"/>
    <lineage>
        <taxon>Eukaryota</taxon>
        <taxon>Viridiplantae</taxon>
        <taxon>Streptophyta</taxon>
        <taxon>Embryophyta</taxon>
        <taxon>Tracheophyta</taxon>
        <taxon>Spermatophyta</taxon>
        <taxon>Magnoliopsida</taxon>
        <taxon>eudicotyledons</taxon>
        <taxon>Gunneridae</taxon>
        <taxon>Pentapetalae</taxon>
        <taxon>rosids</taxon>
        <taxon>fabids</taxon>
        <taxon>Rosales</taxon>
        <taxon>Rhamnaceae</taxon>
        <taxon>Paliureae</taxon>
        <taxon>Ziziphus</taxon>
    </lineage>
</organism>
<reference evidence="1" key="1">
    <citation type="journal article" date="2021" name="Front. Plant Sci.">
        <title>Chromosome-Scale Genome Assembly for Chinese Sour Jujube and Insights Into Its Genome Evolution and Domestication Signature.</title>
        <authorList>
            <person name="Shen L.-Y."/>
            <person name="Luo H."/>
            <person name="Wang X.-L."/>
            <person name="Wang X.-M."/>
            <person name="Qiu X.-J."/>
            <person name="Liu H."/>
            <person name="Zhou S.-S."/>
            <person name="Jia K.-H."/>
            <person name="Nie S."/>
            <person name="Bao Y.-T."/>
            <person name="Zhang R.-G."/>
            <person name="Yun Q.-Z."/>
            <person name="Chai Y.-H."/>
            <person name="Lu J.-Y."/>
            <person name="Li Y."/>
            <person name="Zhao S.-W."/>
            <person name="Mao J.-F."/>
            <person name="Jia S.-G."/>
            <person name="Mao Y.-M."/>
        </authorList>
    </citation>
    <scope>NUCLEOTIDE SEQUENCE</scope>
    <source>
        <strain evidence="1">AT0</strain>
        <tissue evidence="1">Leaf</tissue>
    </source>
</reference>